<protein>
    <submittedName>
        <fullName evidence="2">Heme-degrading monooxygenase HmoA</fullName>
    </submittedName>
</protein>
<accession>A0A212T551</accession>
<dbReference type="OrthoDB" id="9798157at2"/>
<dbReference type="Pfam" id="PF03992">
    <property type="entry name" value="ABM"/>
    <property type="match status" value="1"/>
</dbReference>
<evidence type="ECO:0000313" key="2">
    <source>
        <dbReference type="EMBL" id="SNC61182.1"/>
    </source>
</evidence>
<dbReference type="SUPFAM" id="SSF54909">
    <property type="entry name" value="Dimeric alpha+beta barrel"/>
    <property type="match status" value="1"/>
</dbReference>
<dbReference type="PROSITE" id="PS51725">
    <property type="entry name" value="ABM"/>
    <property type="match status" value="1"/>
</dbReference>
<feature type="domain" description="ABM" evidence="1">
    <location>
        <begin position="2"/>
        <end position="93"/>
    </location>
</feature>
<proteinExistence type="predicted"/>
<dbReference type="InterPro" id="IPR011008">
    <property type="entry name" value="Dimeric_a/b-barrel"/>
</dbReference>
<organism evidence="2 3">
    <name type="scientific">Polynucleobacter victoriensis</name>
    <dbReference type="NCBI Taxonomy" id="2049319"/>
    <lineage>
        <taxon>Bacteria</taxon>
        <taxon>Pseudomonadati</taxon>
        <taxon>Pseudomonadota</taxon>
        <taxon>Betaproteobacteria</taxon>
        <taxon>Burkholderiales</taxon>
        <taxon>Burkholderiaceae</taxon>
        <taxon>Polynucleobacter</taxon>
    </lineage>
</organism>
<dbReference type="GO" id="GO:0004497">
    <property type="term" value="F:monooxygenase activity"/>
    <property type="evidence" value="ECO:0007669"/>
    <property type="project" value="UniProtKB-KW"/>
</dbReference>
<dbReference type="Gene3D" id="3.30.70.100">
    <property type="match status" value="1"/>
</dbReference>
<dbReference type="Proteomes" id="UP000197215">
    <property type="component" value="Unassembled WGS sequence"/>
</dbReference>
<sequence>MILEIVDISIDPTKKADFEKAVAAGIADAIAPAKGFRGYKLNAGIEKPGRYILMIYWDTLENHTVDFRESEAFPRWRGHVGPFFLAPPTVEHFTLAHKSE</sequence>
<keyword evidence="3" id="KW-1185">Reference proteome</keyword>
<evidence type="ECO:0000313" key="3">
    <source>
        <dbReference type="Proteomes" id="UP000197215"/>
    </source>
</evidence>
<keyword evidence="2" id="KW-0503">Monooxygenase</keyword>
<reference evidence="2 3" key="1">
    <citation type="submission" date="2017-06" db="EMBL/GenBank/DDBJ databases">
        <authorList>
            <person name="Kim H.J."/>
            <person name="Triplett B.A."/>
        </authorList>
    </citation>
    <scope>NUCLEOTIDE SEQUENCE [LARGE SCALE GENOMIC DNA]</scope>
    <source>
        <strain evidence="2 3">MWH-VicM1</strain>
    </source>
</reference>
<dbReference type="AlphaFoldDB" id="A0A212T551"/>
<gene>
    <name evidence="2" type="ORF">SAMN06295916_0427</name>
</gene>
<dbReference type="EMBL" id="FYEX01000001">
    <property type="protein sequence ID" value="SNC61182.1"/>
    <property type="molecule type" value="Genomic_DNA"/>
</dbReference>
<dbReference type="InterPro" id="IPR007138">
    <property type="entry name" value="ABM_dom"/>
</dbReference>
<evidence type="ECO:0000259" key="1">
    <source>
        <dbReference type="PROSITE" id="PS51725"/>
    </source>
</evidence>
<dbReference type="RefSeq" id="WP_088812313.1">
    <property type="nucleotide sequence ID" value="NZ_FYEX01000001.1"/>
</dbReference>
<keyword evidence="2" id="KW-0560">Oxidoreductase</keyword>
<name>A0A212T551_9BURK</name>